<dbReference type="InterPro" id="IPR000209">
    <property type="entry name" value="Peptidase_S8/S53_dom"/>
</dbReference>
<dbReference type="SUPFAM" id="SSF52743">
    <property type="entry name" value="Subtilisin-like"/>
    <property type="match status" value="1"/>
</dbReference>
<dbReference type="PROSITE" id="PS00136">
    <property type="entry name" value="SUBTILASE_ASP"/>
    <property type="match status" value="1"/>
</dbReference>
<dbReference type="InterPro" id="IPR036852">
    <property type="entry name" value="Peptidase_S8/S53_dom_sf"/>
</dbReference>
<gene>
    <name evidence="3" type="ORF">METZ01_LOCUS486803</name>
</gene>
<proteinExistence type="predicted"/>
<accession>A0A383CPE6</accession>
<organism evidence="3">
    <name type="scientific">marine metagenome</name>
    <dbReference type="NCBI Taxonomy" id="408172"/>
    <lineage>
        <taxon>unclassified sequences</taxon>
        <taxon>metagenomes</taxon>
        <taxon>ecological metagenomes</taxon>
    </lineage>
</organism>
<dbReference type="Gene3D" id="3.40.50.200">
    <property type="entry name" value="Peptidase S8/S53 domain"/>
    <property type="match status" value="1"/>
</dbReference>
<dbReference type="PROSITE" id="PS51892">
    <property type="entry name" value="SUBTILASE"/>
    <property type="match status" value="1"/>
</dbReference>
<dbReference type="InterPro" id="IPR023827">
    <property type="entry name" value="Peptidase_S8_Asp-AS"/>
</dbReference>
<reference evidence="3" key="1">
    <citation type="submission" date="2018-05" db="EMBL/GenBank/DDBJ databases">
        <authorList>
            <person name="Lanie J.A."/>
            <person name="Ng W.-L."/>
            <person name="Kazmierczak K.M."/>
            <person name="Andrzejewski T.M."/>
            <person name="Davidsen T.M."/>
            <person name="Wayne K.J."/>
            <person name="Tettelin H."/>
            <person name="Glass J.I."/>
            <person name="Rusch D."/>
            <person name="Podicherti R."/>
            <person name="Tsui H.-C.T."/>
            <person name="Winkler M.E."/>
        </authorList>
    </citation>
    <scope>NUCLEOTIDE SEQUENCE</scope>
</reference>
<feature type="domain" description="Peptidase S8/S53" evidence="2">
    <location>
        <begin position="85"/>
        <end position="195"/>
    </location>
</feature>
<dbReference type="EMBL" id="UINC01210478">
    <property type="protein sequence ID" value="SVE33949.1"/>
    <property type="molecule type" value="Genomic_DNA"/>
</dbReference>
<protein>
    <recommendedName>
        <fullName evidence="2">Peptidase S8/S53 domain-containing protein</fullName>
    </recommendedName>
</protein>
<dbReference type="Pfam" id="PF00082">
    <property type="entry name" value="Peptidase_S8"/>
    <property type="match status" value="1"/>
</dbReference>
<dbReference type="GO" id="GO:0004252">
    <property type="term" value="F:serine-type endopeptidase activity"/>
    <property type="evidence" value="ECO:0007669"/>
    <property type="project" value="InterPro"/>
</dbReference>
<evidence type="ECO:0000259" key="2">
    <source>
        <dbReference type="Pfam" id="PF00082"/>
    </source>
</evidence>
<sequence length="207" mass="21527">MIIVFMTVFLLGSLGGGSSSNSTTSICSTSNVLCSGTSLTYNSSNASTQAATTEFQNLNYSSAASSQNPLEVINAHKAYGYGLTGSGETIAILDAGFSTSHDELDSKTITEYGTQTAATGKTNTADHGLIVSSVAAGEDDGTGMQGVAPGASLHWASYNQRNGNTYYPTHWANATDNASSSVVQNNSWGINYQIDTLQSDISSNSWT</sequence>
<evidence type="ECO:0000313" key="3">
    <source>
        <dbReference type="EMBL" id="SVE33949.1"/>
    </source>
</evidence>
<name>A0A383CPE6_9ZZZZ</name>
<feature type="non-terminal residue" evidence="3">
    <location>
        <position position="207"/>
    </location>
</feature>
<dbReference type="AlphaFoldDB" id="A0A383CPE6"/>
<keyword evidence="1" id="KW-0378">Hydrolase</keyword>
<evidence type="ECO:0000256" key="1">
    <source>
        <dbReference type="ARBA" id="ARBA00022801"/>
    </source>
</evidence>
<dbReference type="GO" id="GO:0006508">
    <property type="term" value="P:proteolysis"/>
    <property type="evidence" value="ECO:0007669"/>
    <property type="project" value="InterPro"/>
</dbReference>